<accession>A0A195ELA8</accession>
<evidence type="ECO:0000313" key="2">
    <source>
        <dbReference type="EMBL" id="KYN28669.1"/>
    </source>
</evidence>
<sequence>KENDREFSGGARTASVRDGGARSKVWQKSQMSLDLLVRQLPETSGILKMVPLRAPWEPFNAPGRDLTTNFRFTCGRRRERELLLA</sequence>
<proteinExistence type="predicted"/>
<name>A0A195ELA8_9HYME</name>
<evidence type="ECO:0000313" key="3">
    <source>
        <dbReference type="Proteomes" id="UP000078492"/>
    </source>
</evidence>
<dbReference type="EMBL" id="KQ978747">
    <property type="protein sequence ID" value="KYN28669.1"/>
    <property type="molecule type" value="Genomic_DNA"/>
</dbReference>
<feature type="region of interest" description="Disordered" evidence="1">
    <location>
        <begin position="1"/>
        <end position="22"/>
    </location>
</feature>
<protein>
    <submittedName>
        <fullName evidence="2">Uncharacterized protein</fullName>
    </submittedName>
</protein>
<evidence type="ECO:0000256" key="1">
    <source>
        <dbReference type="SAM" id="MobiDB-lite"/>
    </source>
</evidence>
<gene>
    <name evidence="2" type="ORF">ALC57_01922</name>
</gene>
<organism evidence="2 3">
    <name type="scientific">Trachymyrmex cornetzi</name>
    <dbReference type="NCBI Taxonomy" id="471704"/>
    <lineage>
        <taxon>Eukaryota</taxon>
        <taxon>Metazoa</taxon>
        <taxon>Ecdysozoa</taxon>
        <taxon>Arthropoda</taxon>
        <taxon>Hexapoda</taxon>
        <taxon>Insecta</taxon>
        <taxon>Pterygota</taxon>
        <taxon>Neoptera</taxon>
        <taxon>Endopterygota</taxon>
        <taxon>Hymenoptera</taxon>
        <taxon>Apocrita</taxon>
        <taxon>Aculeata</taxon>
        <taxon>Formicoidea</taxon>
        <taxon>Formicidae</taxon>
        <taxon>Myrmicinae</taxon>
        <taxon>Trachymyrmex</taxon>
    </lineage>
</organism>
<feature type="non-terminal residue" evidence="2">
    <location>
        <position position="1"/>
    </location>
</feature>
<reference evidence="2 3" key="1">
    <citation type="submission" date="2015-09" db="EMBL/GenBank/DDBJ databases">
        <title>Trachymyrmex cornetzi WGS genome.</title>
        <authorList>
            <person name="Nygaard S."/>
            <person name="Hu H."/>
            <person name="Boomsma J."/>
            <person name="Zhang G."/>
        </authorList>
    </citation>
    <scope>NUCLEOTIDE SEQUENCE [LARGE SCALE GENOMIC DNA]</scope>
    <source>
        <strain evidence="2">Tcor2-1</strain>
        <tissue evidence="2">Whole body</tissue>
    </source>
</reference>
<keyword evidence="3" id="KW-1185">Reference proteome</keyword>
<dbReference type="AlphaFoldDB" id="A0A195ELA8"/>
<dbReference type="Proteomes" id="UP000078492">
    <property type="component" value="Unassembled WGS sequence"/>
</dbReference>